<dbReference type="PROSITE" id="PS51257">
    <property type="entry name" value="PROKAR_LIPOPROTEIN"/>
    <property type="match status" value="1"/>
</dbReference>
<evidence type="ECO:0000256" key="4">
    <source>
        <dbReference type="ARBA" id="ARBA00023139"/>
    </source>
</evidence>
<dbReference type="InterPro" id="IPR006059">
    <property type="entry name" value="SBP"/>
</dbReference>
<evidence type="ECO:0000256" key="6">
    <source>
        <dbReference type="SAM" id="SignalP"/>
    </source>
</evidence>
<dbReference type="SUPFAM" id="SSF53850">
    <property type="entry name" value="Periplasmic binding protein-like II"/>
    <property type="match status" value="1"/>
</dbReference>
<evidence type="ECO:0000256" key="1">
    <source>
        <dbReference type="ARBA" id="ARBA00022475"/>
    </source>
</evidence>
<proteinExistence type="predicted"/>
<dbReference type="RefSeq" id="WP_185131286.1">
    <property type="nucleotide sequence ID" value="NZ_JACJVO010000028.1"/>
</dbReference>
<keyword evidence="3" id="KW-0472">Membrane</keyword>
<dbReference type="AlphaFoldDB" id="A0A7X0VZ48"/>
<evidence type="ECO:0000256" key="3">
    <source>
        <dbReference type="ARBA" id="ARBA00023136"/>
    </source>
</evidence>
<evidence type="ECO:0000256" key="5">
    <source>
        <dbReference type="ARBA" id="ARBA00023288"/>
    </source>
</evidence>
<dbReference type="Proteomes" id="UP000564644">
    <property type="component" value="Unassembled WGS sequence"/>
</dbReference>
<keyword evidence="1" id="KW-1003">Cell membrane</keyword>
<reference evidence="7 8" key="1">
    <citation type="submission" date="2020-08" db="EMBL/GenBank/DDBJ databases">
        <title>Cohnella phylogeny.</title>
        <authorList>
            <person name="Dunlap C."/>
        </authorList>
    </citation>
    <scope>NUCLEOTIDE SEQUENCE [LARGE SCALE GENOMIC DNA]</scope>
    <source>
        <strain evidence="7 8">CBP 2801</strain>
    </source>
</reference>
<sequence length="520" mass="57109">MIEKKSRSLLPLTLLIAAALSACSGRGAGNAVPEEGAPNPAADDGKEKLEISLLAPTFKGGGWPDNNHPTIQYLDKKFNIDLKVQWTPGSGYEEKLNVMAASGELPDLFIGYEDTFLKWQSQGVFVDLAPYLKDYPKLASEFPEDMMSILNPPGKIYGFPKYSEPYQASLIVREDWLNNLGLPKPDASKFTVDEFYRIAKAFAKDDPDGDGKADTVGFTLGAAVQDAGFDGGETLEAAFGLANGWKEADGKLVPRQTQSEEWKAYLGFLANAYKEGVLDRDFATNTGDIVKEKAGGGKLGITAQNFTLINRTNKQAQAIDPKAHFVPVAPPIGPSGLRGNAGQTVGDTKIVLNADISEQKRQRVLKLLDWWITEEGSNVMKDSVEGIMYETTSDGTVTLTERGKKEADSLAILNNWFFRSSSLKHDIHQWDDPKLTDEFIAFQNELAKYPWTNPGAPYVVYSPTYIKDAADLNTKFMATAMNIIVGREPVEDIDRAISEWRAGGGDDIIQEVNDAYAKRK</sequence>
<organism evidence="7 8">
    <name type="scientific">Cohnella zeiphila</name>
    <dbReference type="NCBI Taxonomy" id="2761120"/>
    <lineage>
        <taxon>Bacteria</taxon>
        <taxon>Bacillati</taxon>
        <taxon>Bacillota</taxon>
        <taxon>Bacilli</taxon>
        <taxon>Bacillales</taxon>
        <taxon>Paenibacillaceae</taxon>
        <taxon>Cohnella</taxon>
    </lineage>
</organism>
<keyword evidence="4" id="KW-0564">Palmitate</keyword>
<comment type="caution">
    <text evidence="7">The sequence shown here is derived from an EMBL/GenBank/DDBJ whole genome shotgun (WGS) entry which is preliminary data.</text>
</comment>
<evidence type="ECO:0000313" key="7">
    <source>
        <dbReference type="EMBL" id="MBB6733628.1"/>
    </source>
</evidence>
<dbReference type="PANTHER" id="PTHR43649">
    <property type="entry name" value="ARABINOSE-BINDING PROTEIN-RELATED"/>
    <property type="match status" value="1"/>
</dbReference>
<keyword evidence="8" id="KW-1185">Reference proteome</keyword>
<dbReference type="Pfam" id="PF01547">
    <property type="entry name" value="SBP_bac_1"/>
    <property type="match status" value="1"/>
</dbReference>
<name>A0A7X0VZ48_9BACL</name>
<accession>A0A7X0VZ48</accession>
<dbReference type="EMBL" id="JACJVO010000028">
    <property type="protein sequence ID" value="MBB6733628.1"/>
    <property type="molecule type" value="Genomic_DNA"/>
</dbReference>
<keyword evidence="5" id="KW-0449">Lipoprotein</keyword>
<evidence type="ECO:0000256" key="2">
    <source>
        <dbReference type="ARBA" id="ARBA00022729"/>
    </source>
</evidence>
<dbReference type="PANTHER" id="PTHR43649:SF33">
    <property type="entry name" value="POLYGALACTURONAN_RHAMNOGALACTURONAN-BINDING PROTEIN YTCQ"/>
    <property type="match status" value="1"/>
</dbReference>
<protein>
    <submittedName>
        <fullName evidence="7">Extracellular solute-binding protein</fullName>
    </submittedName>
</protein>
<gene>
    <name evidence="7" type="ORF">H7C18_22135</name>
</gene>
<dbReference type="Gene3D" id="3.40.190.10">
    <property type="entry name" value="Periplasmic binding protein-like II"/>
    <property type="match status" value="2"/>
</dbReference>
<evidence type="ECO:0000313" key="8">
    <source>
        <dbReference type="Proteomes" id="UP000564644"/>
    </source>
</evidence>
<keyword evidence="2 6" id="KW-0732">Signal</keyword>
<feature type="signal peptide" evidence="6">
    <location>
        <begin position="1"/>
        <end position="24"/>
    </location>
</feature>
<dbReference type="InterPro" id="IPR050490">
    <property type="entry name" value="Bact_solute-bd_prot1"/>
</dbReference>
<feature type="chain" id="PRO_5038831607" evidence="6">
    <location>
        <begin position="25"/>
        <end position="520"/>
    </location>
</feature>